<organism evidence="3 4">
    <name type="scientific">Phialocephala subalpina</name>
    <dbReference type="NCBI Taxonomy" id="576137"/>
    <lineage>
        <taxon>Eukaryota</taxon>
        <taxon>Fungi</taxon>
        <taxon>Dikarya</taxon>
        <taxon>Ascomycota</taxon>
        <taxon>Pezizomycotina</taxon>
        <taxon>Leotiomycetes</taxon>
        <taxon>Helotiales</taxon>
        <taxon>Mollisiaceae</taxon>
        <taxon>Phialocephala</taxon>
        <taxon>Phialocephala fortinii species complex</taxon>
    </lineage>
</organism>
<feature type="compositionally biased region" description="Low complexity" evidence="1">
    <location>
        <begin position="1101"/>
        <end position="1111"/>
    </location>
</feature>
<dbReference type="Pfam" id="PF00249">
    <property type="entry name" value="Myb_DNA-binding"/>
    <property type="match status" value="1"/>
</dbReference>
<feature type="region of interest" description="Disordered" evidence="1">
    <location>
        <begin position="251"/>
        <end position="270"/>
    </location>
</feature>
<reference evidence="3 4" key="1">
    <citation type="submission" date="2016-03" db="EMBL/GenBank/DDBJ databases">
        <authorList>
            <person name="Ploux O."/>
        </authorList>
    </citation>
    <scope>NUCLEOTIDE SEQUENCE [LARGE SCALE GENOMIC DNA]</scope>
    <source>
        <strain evidence="3 4">UAMH 11012</strain>
    </source>
</reference>
<feature type="region of interest" description="Disordered" evidence="1">
    <location>
        <begin position="1084"/>
        <end position="1111"/>
    </location>
</feature>
<feature type="region of interest" description="Disordered" evidence="1">
    <location>
        <begin position="800"/>
        <end position="835"/>
    </location>
</feature>
<keyword evidence="4" id="KW-1185">Reference proteome</keyword>
<accession>A0A1L7XLV3</accession>
<feature type="compositionally biased region" description="Polar residues" evidence="1">
    <location>
        <begin position="212"/>
        <end position="235"/>
    </location>
</feature>
<dbReference type="SUPFAM" id="SSF46689">
    <property type="entry name" value="Homeodomain-like"/>
    <property type="match status" value="1"/>
</dbReference>
<feature type="domain" description="Myb-like" evidence="2">
    <location>
        <begin position="907"/>
        <end position="949"/>
    </location>
</feature>
<feature type="region of interest" description="Disordered" evidence="1">
    <location>
        <begin position="88"/>
        <end position="128"/>
    </location>
</feature>
<feature type="compositionally biased region" description="Basic and acidic residues" evidence="1">
    <location>
        <begin position="576"/>
        <end position="590"/>
    </location>
</feature>
<feature type="region of interest" description="Disordered" evidence="1">
    <location>
        <begin position="279"/>
        <end position="340"/>
    </location>
</feature>
<sequence length="1207" mass="132572">MAALESAQFVQFAFPLSNQPFYNRNTLWSSEPSRSIPSLNASGGQRIHRPTATFSRSGYQIEAERNTAARAEGTWISYTESEFVLCAPADSDDESDDDLPSLEEQSRATLRPKISTEASNAGSTLQRLDQPALRWAGLQVNRTQLGSGERQDGSRDQPVILDNDHLVEAGAGSEVEGASGDGDTGHIERVASLHNTFPTSELASEPHGVPSTPAQAQPHTLPQSSKPLHDQINQQGVDDITRGTSVESAFHFLPKPSDSGDDGWTAESMAELEKELGLALEEEQVESPFAGAPASSSPRSVEAPQDEIQSRERSETTGGILEELRDASRRGSPTQDLEWWEQREAQVGVEGGAVAMQQQEELAAQKEELGQPAVGDQQDLVEVDDADDPEDKEATEALPAAQPKIPEMDERRFRLRGVRARQLAGRQTKTTQYRVVWGEYPNRSDSWFNEDDIQISMPCEPYSPDLALQVDIFRVCGMRSSLRKGRKVFEYLVDMFGLDSRTWTTEDQLRISLSPRLVAELKASSPHPLSEAQREVLLRHSATPISDEYRHASRASRSSAPADPALGGKPATLKRGHQDMHTEISSDTHHSVNTNDNHNACDTSDEDPRAAKRRKPRSARAVTPPLHLRRSPPPPPTTRAEVDEAQSQDDDGCSSTFVEEQHCASRTSRSPSAAAEAVPAAEYQEWPFQGFLKRIRIGDDVTYNLEFKLPSISERLHLPINPAALDINHDAAAHSQIHQAPLKPKKSKVSWIEDDIKLAQMLNEGRSWEYIFAVLPNRSEGSIRVRSDCFIGVGAALSEKVEPSSGGDDDDSSGGGPDFSSDNGDSCMAEGCSSTNKQNRWLPPATYNLEFKLPSISEHLHLPIDPVALDTCSSKEAPAKVPTHHEAAAHSKTRQAPLQLKKRKHIKWTTEEDATLLQMRNDGCSWEKIAEALPHRTRKTIQVHFSTSRAGVGKADEGHEIFGGVMGWWEWSIVGDYSSEAEQGRSSTSKHRPWSKLGEQRLLAGGQAAAQALCAYLSLGICWHECPKRTPLILLFASPSAGAVVFEGSAPAGTAPPLLQPPRPLVSPSTTSLEIDNAQPQVGCECPSASVDDEHHDTPRTSRSPSASADSAPIAEYQEWPFQGFFKYTKIGNKTTHNLEFQLLHVPEHLHLPLLSEALGMRSDKETSAKAAIPYDSGAHSKCIPQQCGLRQSVFHGKLKKMRRYSR</sequence>
<feature type="compositionally biased region" description="Acidic residues" evidence="1">
    <location>
        <begin position="90"/>
        <end position="101"/>
    </location>
</feature>
<dbReference type="CDD" id="cd00167">
    <property type="entry name" value="SANT"/>
    <property type="match status" value="1"/>
</dbReference>
<proteinExistence type="predicted"/>
<feature type="compositionally biased region" description="Low complexity" evidence="1">
    <location>
        <begin position="287"/>
        <end position="300"/>
    </location>
</feature>
<evidence type="ECO:0000256" key="1">
    <source>
        <dbReference type="SAM" id="MobiDB-lite"/>
    </source>
</evidence>
<feature type="compositionally biased region" description="Acidic residues" evidence="1">
    <location>
        <begin position="643"/>
        <end position="652"/>
    </location>
</feature>
<dbReference type="EMBL" id="FJOG01000034">
    <property type="protein sequence ID" value="CZR66041.1"/>
    <property type="molecule type" value="Genomic_DNA"/>
</dbReference>
<feature type="compositionally biased region" description="Polar residues" evidence="1">
    <location>
        <begin position="116"/>
        <end position="127"/>
    </location>
</feature>
<evidence type="ECO:0000313" key="3">
    <source>
        <dbReference type="EMBL" id="CZR66041.1"/>
    </source>
</evidence>
<dbReference type="InterPro" id="IPR001005">
    <property type="entry name" value="SANT/Myb"/>
</dbReference>
<feature type="region of interest" description="Disordered" evidence="1">
    <location>
        <begin position="199"/>
        <end position="235"/>
    </location>
</feature>
<gene>
    <name evidence="3" type="ORF">PAC_15942</name>
</gene>
<dbReference type="AlphaFoldDB" id="A0A1L7XLV3"/>
<evidence type="ECO:0000313" key="4">
    <source>
        <dbReference type="Proteomes" id="UP000184330"/>
    </source>
</evidence>
<evidence type="ECO:0000259" key="2">
    <source>
        <dbReference type="PROSITE" id="PS50090"/>
    </source>
</evidence>
<dbReference type="OrthoDB" id="3563077at2759"/>
<feature type="compositionally biased region" description="Low complexity" evidence="1">
    <location>
        <begin position="555"/>
        <end position="565"/>
    </location>
</feature>
<dbReference type="Gene3D" id="1.10.10.60">
    <property type="entry name" value="Homeodomain-like"/>
    <property type="match status" value="1"/>
</dbReference>
<feature type="region of interest" description="Disordered" evidence="1">
    <location>
        <begin position="544"/>
        <end position="671"/>
    </location>
</feature>
<protein>
    <recommendedName>
        <fullName evidence="2">Myb-like domain-containing protein</fullName>
    </recommendedName>
</protein>
<dbReference type="InterPro" id="IPR009057">
    <property type="entry name" value="Homeodomain-like_sf"/>
</dbReference>
<feature type="compositionally biased region" description="Polar residues" evidence="1">
    <location>
        <begin position="591"/>
        <end position="602"/>
    </location>
</feature>
<name>A0A1L7XLV3_9HELO</name>
<dbReference type="PROSITE" id="PS50090">
    <property type="entry name" value="MYB_LIKE"/>
    <property type="match status" value="1"/>
</dbReference>
<dbReference type="Proteomes" id="UP000184330">
    <property type="component" value="Unassembled WGS sequence"/>
</dbReference>